<dbReference type="PROSITE" id="PS51340">
    <property type="entry name" value="MOSC"/>
    <property type="match status" value="1"/>
</dbReference>
<dbReference type="InterPro" id="IPR005302">
    <property type="entry name" value="MoCF_Sase_C"/>
</dbReference>
<dbReference type="RefSeq" id="WP_050554175.1">
    <property type="nucleotide sequence ID" value="NZ_FAYN01000043.1"/>
</dbReference>
<evidence type="ECO:0000313" key="1">
    <source>
        <dbReference type="EMBL" id="ECQ7360290.1"/>
    </source>
</evidence>
<reference evidence="1" key="1">
    <citation type="submission" date="2019-08" db="EMBL/GenBank/DDBJ databases">
        <authorList>
            <person name="Ashton P.M."/>
            <person name="Dallman T."/>
            <person name="Nair S."/>
            <person name="De Pinna E."/>
            <person name="Peters T."/>
            <person name="Grant K."/>
        </authorList>
    </citation>
    <scope>NUCLEOTIDE SEQUENCE</scope>
    <source>
        <strain evidence="1">241883</strain>
    </source>
</reference>
<proteinExistence type="predicted"/>
<gene>
    <name evidence="1" type="ORF">F0E85_01500</name>
</gene>
<dbReference type="GO" id="GO:0030151">
    <property type="term" value="F:molybdenum ion binding"/>
    <property type="evidence" value="ECO:0007669"/>
    <property type="project" value="InterPro"/>
</dbReference>
<organism evidence="1">
    <name type="scientific">Campylobacter coli</name>
    <dbReference type="NCBI Taxonomy" id="195"/>
    <lineage>
        <taxon>Bacteria</taxon>
        <taxon>Pseudomonadati</taxon>
        <taxon>Campylobacterota</taxon>
        <taxon>Epsilonproteobacteria</taxon>
        <taxon>Campylobacterales</taxon>
        <taxon>Campylobacteraceae</taxon>
        <taxon>Campylobacter</taxon>
    </lineage>
</organism>
<dbReference type="Pfam" id="PF03473">
    <property type="entry name" value="MOSC"/>
    <property type="match status" value="1"/>
</dbReference>
<dbReference type="InterPro" id="IPR052353">
    <property type="entry name" value="Benzoxazolinone_Detox_Enz"/>
</dbReference>
<sequence>MKENYLNSNIKLNRFNGFLSVKDYKGFRSAFIKDLYLEEVDINSLGILNDNIADTKHHGGKNKALFANSYHNYALWENFLGKKLACGMMGENLTLENLHEQNVCIGDIHRFENAILQVSEPRKPCVKISKVHQNPNFTQEIFKTGLSGWYYRVLEGKKIHAHSKIELIEKNPINLSVLELNHLFYNPHQALKQNPSLLEKLSKLDTLISQNWHETIQKRLKNTYNLDYMQNL</sequence>
<dbReference type="PANTHER" id="PTHR30212">
    <property type="entry name" value="PROTEIN YIIM"/>
    <property type="match status" value="1"/>
</dbReference>
<protein>
    <submittedName>
        <fullName evidence="1">MOSC domain-containing protein</fullName>
    </submittedName>
</protein>
<name>A0A5Z1CD07_CAMCO</name>
<dbReference type="Gene3D" id="2.40.33.20">
    <property type="entry name" value="PK beta-barrel domain-like"/>
    <property type="match status" value="1"/>
</dbReference>
<dbReference type="SUPFAM" id="SSF50800">
    <property type="entry name" value="PK beta-barrel domain-like"/>
    <property type="match status" value="1"/>
</dbReference>
<dbReference type="EMBL" id="AAKCQV010000002">
    <property type="protein sequence ID" value="ECQ7360290.1"/>
    <property type="molecule type" value="Genomic_DNA"/>
</dbReference>
<dbReference type="GO" id="GO:0030170">
    <property type="term" value="F:pyridoxal phosphate binding"/>
    <property type="evidence" value="ECO:0007669"/>
    <property type="project" value="InterPro"/>
</dbReference>
<dbReference type="AlphaFoldDB" id="A0A5Z1CD07"/>
<accession>A0A5Z1CD07</accession>
<dbReference type="InterPro" id="IPR011037">
    <property type="entry name" value="Pyrv_Knase-like_insert_dom_sf"/>
</dbReference>
<dbReference type="GO" id="GO:0003824">
    <property type="term" value="F:catalytic activity"/>
    <property type="evidence" value="ECO:0007669"/>
    <property type="project" value="InterPro"/>
</dbReference>
<dbReference type="PANTHER" id="PTHR30212:SF2">
    <property type="entry name" value="PROTEIN YIIM"/>
    <property type="match status" value="1"/>
</dbReference>
<comment type="caution">
    <text evidence="1">The sequence shown here is derived from an EMBL/GenBank/DDBJ whole genome shotgun (WGS) entry which is preliminary data.</text>
</comment>